<feature type="compositionally biased region" description="Polar residues" evidence="1">
    <location>
        <begin position="25"/>
        <end position="40"/>
    </location>
</feature>
<evidence type="ECO:0000313" key="3">
    <source>
        <dbReference type="Proteomes" id="UP000729402"/>
    </source>
</evidence>
<feature type="region of interest" description="Disordered" evidence="1">
    <location>
        <begin position="1"/>
        <end position="90"/>
    </location>
</feature>
<dbReference type="EMBL" id="JAAALK010000285">
    <property type="protein sequence ID" value="KAG8065203.1"/>
    <property type="molecule type" value="Genomic_DNA"/>
</dbReference>
<gene>
    <name evidence="2" type="ORF">GUJ93_ZPchr0004g38644</name>
</gene>
<proteinExistence type="predicted"/>
<dbReference type="AlphaFoldDB" id="A0A8J5S693"/>
<accession>A0A8J5S693</accession>
<comment type="caution">
    <text evidence="2">The sequence shown here is derived from an EMBL/GenBank/DDBJ whole genome shotgun (WGS) entry which is preliminary data.</text>
</comment>
<reference evidence="2" key="2">
    <citation type="submission" date="2021-02" db="EMBL/GenBank/DDBJ databases">
        <authorList>
            <person name="Kimball J.A."/>
            <person name="Haas M.W."/>
            <person name="Macchietto M."/>
            <person name="Kono T."/>
            <person name="Duquette J."/>
            <person name="Shao M."/>
        </authorList>
    </citation>
    <scope>NUCLEOTIDE SEQUENCE</scope>
    <source>
        <tissue evidence="2">Fresh leaf tissue</tissue>
    </source>
</reference>
<feature type="compositionally biased region" description="Low complexity" evidence="1">
    <location>
        <begin position="48"/>
        <end position="67"/>
    </location>
</feature>
<feature type="compositionally biased region" description="Low complexity" evidence="1">
    <location>
        <begin position="1"/>
        <end position="16"/>
    </location>
</feature>
<evidence type="ECO:0000313" key="2">
    <source>
        <dbReference type="EMBL" id="KAG8065203.1"/>
    </source>
</evidence>
<evidence type="ECO:0000256" key="1">
    <source>
        <dbReference type="SAM" id="MobiDB-lite"/>
    </source>
</evidence>
<reference evidence="2" key="1">
    <citation type="journal article" date="2021" name="bioRxiv">
        <title>Whole Genome Assembly and Annotation of Northern Wild Rice, Zizania palustris L., Supports a Whole Genome Duplication in the Zizania Genus.</title>
        <authorList>
            <person name="Haas M."/>
            <person name="Kono T."/>
            <person name="Macchietto M."/>
            <person name="Millas R."/>
            <person name="McGilp L."/>
            <person name="Shao M."/>
            <person name="Duquette J."/>
            <person name="Hirsch C.N."/>
            <person name="Kimball J."/>
        </authorList>
    </citation>
    <scope>NUCLEOTIDE SEQUENCE</scope>
    <source>
        <tissue evidence="2">Fresh leaf tissue</tissue>
    </source>
</reference>
<organism evidence="2 3">
    <name type="scientific">Zizania palustris</name>
    <name type="common">Northern wild rice</name>
    <dbReference type="NCBI Taxonomy" id="103762"/>
    <lineage>
        <taxon>Eukaryota</taxon>
        <taxon>Viridiplantae</taxon>
        <taxon>Streptophyta</taxon>
        <taxon>Embryophyta</taxon>
        <taxon>Tracheophyta</taxon>
        <taxon>Spermatophyta</taxon>
        <taxon>Magnoliopsida</taxon>
        <taxon>Liliopsida</taxon>
        <taxon>Poales</taxon>
        <taxon>Poaceae</taxon>
        <taxon>BOP clade</taxon>
        <taxon>Oryzoideae</taxon>
        <taxon>Oryzeae</taxon>
        <taxon>Zizaniinae</taxon>
        <taxon>Zizania</taxon>
    </lineage>
</organism>
<protein>
    <submittedName>
        <fullName evidence="2">Uncharacterized protein</fullName>
    </submittedName>
</protein>
<name>A0A8J5S693_ZIZPA</name>
<keyword evidence="3" id="KW-1185">Reference proteome</keyword>
<dbReference type="Proteomes" id="UP000729402">
    <property type="component" value="Unassembled WGS sequence"/>
</dbReference>
<sequence>MDVSGVSSASSLESFVEQPHLSPAHPTSQNTAPQAASQLPGSPGAATGPQSPGSQSASAPVSPPAQVNIPPRLDALAPQSVPTPRFGSFIPGAEGMGPPGCLPPRPRPCGILLFRPWACGGAPGSRPGLGGLSLRLAVVGASSPRFLPLRNSSSFPGWTPPAPRFLFSKFSILQSSSVVYALMRCPPLFSSSDSDDATASSAPAEVGPPAASSVMALPAIDPTQVDVQSHSV</sequence>